<keyword evidence="5" id="KW-1185">Reference proteome</keyword>
<dbReference type="OMA" id="QWWVDGS"/>
<dbReference type="InterPro" id="IPR008030">
    <property type="entry name" value="NmrA-like"/>
</dbReference>
<evidence type="ECO:0000259" key="3">
    <source>
        <dbReference type="Pfam" id="PF05368"/>
    </source>
</evidence>
<dbReference type="Pfam" id="PF05368">
    <property type="entry name" value="NmrA"/>
    <property type="match status" value="1"/>
</dbReference>
<dbReference type="Gene3D" id="3.40.50.720">
    <property type="entry name" value="NAD(P)-binding Rossmann-like Domain"/>
    <property type="match status" value="1"/>
</dbReference>
<protein>
    <submittedName>
        <fullName evidence="4">NAD dependent epimerase/dehydratase</fullName>
    </submittedName>
</protein>
<keyword evidence="2" id="KW-0521">NADP</keyword>
<dbReference type="InParanoid" id="J0D0I7"/>
<dbReference type="OrthoDB" id="419598at2759"/>
<evidence type="ECO:0000313" key="5">
    <source>
        <dbReference type="Proteomes" id="UP000006514"/>
    </source>
</evidence>
<evidence type="ECO:0000256" key="2">
    <source>
        <dbReference type="ARBA" id="ARBA00022857"/>
    </source>
</evidence>
<dbReference type="InterPro" id="IPR051164">
    <property type="entry name" value="NmrA-like_oxidored"/>
</dbReference>
<gene>
    <name evidence="4" type="ORF">AURDEDRAFT_116656</name>
</gene>
<evidence type="ECO:0000313" key="4">
    <source>
        <dbReference type="EMBL" id="EJD37883.1"/>
    </source>
</evidence>
<comment type="similarity">
    <text evidence="1">Belongs to the NmrA-type oxidoreductase family.</text>
</comment>
<dbReference type="Proteomes" id="UP000006514">
    <property type="component" value="Unassembled WGS sequence"/>
</dbReference>
<sequence length="320" mass="34988">MSSNAPSAAYLVTGATGAQGGAVARELLKAGQRVHALVRDPSKRTAKELEALGAVLFVGDFDSVDVIHRAAVGVKGIFLNPYPVLGDTSGEARQTQNFVDAARAAGTVESLVLTTAFNTAEHPKWVAEYPDYALRDYYTSKTAAEDAVRGSGVKYWTILRPPWLFQNYLWPQSDFHFPALRTERRFVSGVRRDIRFAQLDGADVGSWAAAAFLDPPRFAGKELRLTAASLSFEDIVDEFEEFAGVKIERSFVEPADLLLGSDDPLGPARVAAAEWQNKGQIDISADEFEELKSYGIHLTSFREFLEKNRAAALATLKVDA</sequence>
<dbReference type="AlphaFoldDB" id="J0D0I7"/>
<name>J0D0I7_AURST</name>
<dbReference type="KEGG" id="adl:AURDEDRAFT_116656"/>
<dbReference type="SUPFAM" id="SSF51735">
    <property type="entry name" value="NAD(P)-binding Rossmann-fold domains"/>
    <property type="match status" value="1"/>
</dbReference>
<dbReference type="PANTHER" id="PTHR42748">
    <property type="entry name" value="NITROGEN METABOLITE REPRESSION PROTEIN NMRA FAMILY MEMBER"/>
    <property type="match status" value="1"/>
</dbReference>
<dbReference type="EMBL" id="JH687833">
    <property type="protein sequence ID" value="EJD37883.1"/>
    <property type="molecule type" value="Genomic_DNA"/>
</dbReference>
<proteinExistence type="inferred from homology"/>
<dbReference type="InterPro" id="IPR036291">
    <property type="entry name" value="NAD(P)-bd_dom_sf"/>
</dbReference>
<dbReference type="PANTHER" id="PTHR42748:SF7">
    <property type="entry name" value="NMRA LIKE REDOX SENSOR 1-RELATED"/>
    <property type="match status" value="1"/>
</dbReference>
<accession>J0D0I7</accession>
<evidence type="ECO:0000256" key="1">
    <source>
        <dbReference type="ARBA" id="ARBA00006328"/>
    </source>
</evidence>
<organism evidence="4 5">
    <name type="scientific">Auricularia subglabra (strain TFB-10046 / SS5)</name>
    <name type="common">White-rot fungus</name>
    <name type="synonym">Auricularia delicata (strain TFB10046)</name>
    <dbReference type="NCBI Taxonomy" id="717982"/>
    <lineage>
        <taxon>Eukaryota</taxon>
        <taxon>Fungi</taxon>
        <taxon>Dikarya</taxon>
        <taxon>Basidiomycota</taxon>
        <taxon>Agaricomycotina</taxon>
        <taxon>Agaricomycetes</taxon>
        <taxon>Auriculariales</taxon>
        <taxon>Auriculariaceae</taxon>
        <taxon>Auricularia</taxon>
    </lineage>
</organism>
<feature type="domain" description="NmrA-like" evidence="3">
    <location>
        <begin position="11"/>
        <end position="278"/>
    </location>
</feature>
<reference evidence="5" key="1">
    <citation type="journal article" date="2012" name="Science">
        <title>The Paleozoic origin of enzymatic lignin decomposition reconstructed from 31 fungal genomes.</title>
        <authorList>
            <person name="Floudas D."/>
            <person name="Binder M."/>
            <person name="Riley R."/>
            <person name="Barry K."/>
            <person name="Blanchette R.A."/>
            <person name="Henrissat B."/>
            <person name="Martinez A.T."/>
            <person name="Otillar R."/>
            <person name="Spatafora J.W."/>
            <person name="Yadav J.S."/>
            <person name="Aerts A."/>
            <person name="Benoit I."/>
            <person name="Boyd A."/>
            <person name="Carlson A."/>
            <person name="Copeland A."/>
            <person name="Coutinho P.M."/>
            <person name="de Vries R.P."/>
            <person name="Ferreira P."/>
            <person name="Findley K."/>
            <person name="Foster B."/>
            <person name="Gaskell J."/>
            <person name="Glotzer D."/>
            <person name="Gorecki P."/>
            <person name="Heitman J."/>
            <person name="Hesse C."/>
            <person name="Hori C."/>
            <person name="Igarashi K."/>
            <person name="Jurgens J.A."/>
            <person name="Kallen N."/>
            <person name="Kersten P."/>
            <person name="Kohler A."/>
            <person name="Kuees U."/>
            <person name="Kumar T.K.A."/>
            <person name="Kuo A."/>
            <person name="LaButti K."/>
            <person name="Larrondo L.F."/>
            <person name="Lindquist E."/>
            <person name="Ling A."/>
            <person name="Lombard V."/>
            <person name="Lucas S."/>
            <person name="Lundell T."/>
            <person name="Martin R."/>
            <person name="McLaughlin D.J."/>
            <person name="Morgenstern I."/>
            <person name="Morin E."/>
            <person name="Murat C."/>
            <person name="Nagy L.G."/>
            <person name="Nolan M."/>
            <person name="Ohm R.A."/>
            <person name="Patyshakuliyeva A."/>
            <person name="Rokas A."/>
            <person name="Ruiz-Duenas F.J."/>
            <person name="Sabat G."/>
            <person name="Salamov A."/>
            <person name="Samejima M."/>
            <person name="Schmutz J."/>
            <person name="Slot J.C."/>
            <person name="St John F."/>
            <person name="Stenlid J."/>
            <person name="Sun H."/>
            <person name="Sun S."/>
            <person name="Syed K."/>
            <person name="Tsang A."/>
            <person name="Wiebenga A."/>
            <person name="Young D."/>
            <person name="Pisabarro A."/>
            <person name="Eastwood D.C."/>
            <person name="Martin F."/>
            <person name="Cullen D."/>
            <person name="Grigoriev I.V."/>
            <person name="Hibbett D.S."/>
        </authorList>
    </citation>
    <scope>NUCLEOTIDE SEQUENCE [LARGE SCALE GENOMIC DNA]</scope>
    <source>
        <strain evidence="5">TFB10046</strain>
    </source>
</reference>
<dbReference type="eggNOG" id="ENOG502SN54">
    <property type="taxonomic scope" value="Eukaryota"/>
</dbReference>